<proteinExistence type="predicted"/>
<evidence type="ECO:0000313" key="2">
    <source>
        <dbReference type="WBParaSite" id="Csp11.Scaffold621.g6175.t1"/>
    </source>
</evidence>
<accession>A0A1I7TI68</accession>
<keyword evidence="1" id="KW-1185">Reference proteome</keyword>
<dbReference type="PANTHER" id="PTHR21503:SF8">
    <property type="entry name" value="F-BOX ASSOCIATED DOMAIN-CONTAINING PROTEIN-RELATED"/>
    <property type="match status" value="1"/>
</dbReference>
<dbReference type="PANTHER" id="PTHR21503">
    <property type="entry name" value="F-BOX-CONTAINING HYPOTHETICAL PROTEIN C.ELEGANS"/>
    <property type="match status" value="1"/>
</dbReference>
<evidence type="ECO:0000313" key="1">
    <source>
        <dbReference type="Proteomes" id="UP000095282"/>
    </source>
</evidence>
<reference evidence="2" key="1">
    <citation type="submission" date="2016-11" db="UniProtKB">
        <authorList>
            <consortium name="WormBaseParasite"/>
        </authorList>
    </citation>
    <scope>IDENTIFICATION</scope>
</reference>
<dbReference type="Proteomes" id="UP000095282">
    <property type="component" value="Unplaced"/>
</dbReference>
<dbReference type="AlphaFoldDB" id="A0A1I7TI68"/>
<dbReference type="WBParaSite" id="Csp11.Scaffold621.g6175.t1">
    <property type="protein sequence ID" value="Csp11.Scaffold621.g6175.t1"/>
    <property type="gene ID" value="Csp11.Scaffold621.g6175"/>
</dbReference>
<name>A0A1I7TI68_9PELO</name>
<sequence length="182" mass="21574">MSCKFDFSLCSKRCKRLVQTTRHKFTGISIQIHDVGQYVWVRGPRKARCFMWVGDQKRWTLNYKYMKIGGKRMKTRIFSDRDSRQINTQTPELDLKIIVDYCKEIFRIPILDVIFNADGIRNFMKYVPMVTQCRSMHLKTETMSEEDLEAFKAQVIVERSFYINYKLINPNFPCGSDVLSNK</sequence>
<organism evidence="1 2">
    <name type="scientific">Caenorhabditis tropicalis</name>
    <dbReference type="NCBI Taxonomy" id="1561998"/>
    <lineage>
        <taxon>Eukaryota</taxon>
        <taxon>Metazoa</taxon>
        <taxon>Ecdysozoa</taxon>
        <taxon>Nematoda</taxon>
        <taxon>Chromadorea</taxon>
        <taxon>Rhabditida</taxon>
        <taxon>Rhabditina</taxon>
        <taxon>Rhabditomorpha</taxon>
        <taxon>Rhabditoidea</taxon>
        <taxon>Rhabditidae</taxon>
        <taxon>Peloderinae</taxon>
        <taxon>Caenorhabditis</taxon>
    </lineage>
</organism>
<protein>
    <submittedName>
        <fullName evidence="2">F-box domain-containing protein</fullName>
    </submittedName>
</protein>
<dbReference type="eggNOG" id="ENOG502TK7U">
    <property type="taxonomic scope" value="Eukaryota"/>
</dbReference>